<dbReference type="EMBL" id="AGSI01000004">
    <property type="protein sequence ID" value="EIE25224.1"/>
    <property type="molecule type" value="Genomic_DNA"/>
</dbReference>
<dbReference type="STRING" id="574566.I0Z3K5"/>
<comment type="function">
    <text evidence="8">This protein is a component of the acetyl coenzyme A carboxylase complex; first, biotin carboxylase catalyzes the carboxylation of the carrier protein and then the transcarboxylase transfers the carboxyl group to form malonyl-CoA.</text>
</comment>
<feature type="region of interest" description="Disordered" evidence="9">
    <location>
        <begin position="1"/>
        <end position="38"/>
    </location>
</feature>
<feature type="domain" description="Lipoyl-binding" evidence="10">
    <location>
        <begin position="169"/>
        <end position="245"/>
    </location>
</feature>
<dbReference type="SUPFAM" id="SSF51230">
    <property type="entry name" value="Single hybrid motif"/>
    <property type="match status" value="1"/>
</dbReference>
<dbReference type="eggNOG" id="ENOG502QUI2">
    <property type="taxonomic scope" value="Eukaryota"/>
</dbReference>
<dbReference type="GO" id="GO:0009317">
    <property type="term" value="C:acetyl-CoA carboxylase complex"/>
    <property type="evidence" value="ECO:0007669"/>
    <property type="project" value="InterPro"/>
</dbReference>
<dbReference type="InterPro" id="IPR050709">
    <property type="entry name" value="Biotin_Carboxyl_Carrier/Decarb"/>
</dbReference>
<evidence type="ECO:0000256" key="6">
    <source>
        <dbReference type="ARBA" id="ARBA00023160"/>
    </source>
</evidence>
<dbReference type="CDD" id="cd06850">
    <property type="entry name" value="biotinyl_domain"/>
    <property type="match status" value="1"/>
</dbReference>
<evidence type="ECO:0000256" key="2">
    <source>
        <dbReference type="ARBA" id="ARBA00017562"/>
    </source>
</evidence>
<dbReference type="InterPro" id="IPR001249">
    <property type="entry name" value="AcCoA_biotinCC"/>
</dbReference>
<dbReference type="InterPro" id="IPR000089">
    <property type="entry name" value="Biotin_lipoyl"/>
</dbReference>
<keyword evidence="12" id="KW-1185">Reference proteome</keyword>
<dbReference type="InterPro" id="IPR011053">
    <property type="entry name" value="Single_hybrid_motif"/>
</dbReference>
<keyword evidence="3 8" id="KW-0444">Lipid biosynthesis</keyword>
<protein>
    <recommendedName>
        <fullName evidence="2 8">Biotin carboxyl carrier protein of acetyl-CoA carboxylase</fullName>
    </recommendedName>
</protein>
<organism evidence="11 12">
    <name type="scientific">Coccomyxa subellipsoidea (strain C-169)</name>
    <name type="common">Green microalga</name>
    <dbReference type="NCBI Taxonomy" id="574566"/>
    <lineage>
        <taxon>Eukaryota</taxon>
        <taxon>Viridiplantae</taxon>
        <taxon>Chlorophyta</taxon>
        <taxon>core chlorophytes</taxon>
        <taxon>Trebouxiophyceae</taxon>
        <taxon>Trebouxiophyceae incertae sedis</taxon>
        <taxon>Coccomyxaceae</taxon>
        <taxon>Coccomyxa</taxon>
        <taxon>Coccomyxa subellipsoidea</taxon>
    </lineage>
</organism>
<dbReference type="Proteomes" id="UP000007264">
    <property type="component" value="Unassembled WGS sequence"/>
</dbReference>
<evidence type="ECO:0000256" key="1">
    <source>
        <dbReference type="ARBA" id="ARBA00005194"/>
    </source>
</evidence>
<comment type="subcellular location">
    <subcellularLocation>
        <location evidence="8">Plastid</location>
        <location evidence="8">Chloroplast</location>
    </subcellularLocation>
</comment>
<evidence type="ECO:0000259" key="10">
    <source>
        <dbReference type="PROSITE" id="PS50968"/>
    </source>
</evidence>
<keyword evidence="6 8" id="KW-0275">Fatty acid biosynthesis</keyword>
<dbReference type="KEGG" id="csl:COCSUDRAFT_65159"/>
<dbReference type="GO" id="GO:0006633">
    <property type="term" value="P:fatty acid biosynthetic process"/>
    <property type="evidence" value="ECO:0007669"/>
    <property type="project" value="UniProtKB-UniPathway"/>
</dbReference>
<dbReference type="GO" id="GO:0009507">
    <property type="term" value="C:chloroplast"/>
    <property type="evidence" value="ECO:0007669"/>
    <property type="project" value="UniProtKB-SubCell"/>
</dbReference>
<keyword evidence="5 8" id="KW-0443">Lipid metabolism</keyword>
<comment type="pathway">
    <text evidence="1 8">Lipid metabolism; fatty acid biosynthesis.</text>
</comment>
<dbReference type="PANTHER" id="PTHR45266:SF3">
    <property type="entry name" value="OXALOACETATE DECARBOXYLASE ALPHA CHAIN"/>
    <property type="match status" value="1"/>
</dbReference>
<evidence type="ECO:0000256" key="5">
    <source>
        <dbReference type="ARBA" id="ARBA00023098"/>
    </source>
</evidence>
<dbReference type="InterPro" id="IPR001882">
    <property type="entry name" value="Biotin_BS"/>
</dbReference>
<evidence type="ECO:0000313" key="11">
    <source>
        <dbReference type="EMBL" id="EIE25224.1"/>
    </source>
</evidence>
<dbReference type="AlphaFoldDB" id="I0Z3K5"/>
<dbReference type="Gene3D" id="2.40.50.100">
    <property type="match status" value="1"/>
</dbReference>
<proteinExistence type="predicted"/>
<evidence type="ECO:0000256" key="8">
    <source>
        <dbReference type="RuleBase" id="RU364072"/>
    </source>
</evidence>
<keyword evidence="8" id="KW-0150">Chloroplast</keyword>
<accession>I0Z3K5</accession>
<keyword evidence="8" id="KW-0934">Plastid</keyword>
<dbReference type="PROSITE" id="PS50968">
    <property type="entry name" value="BIOTINYL_LIPOYL"/>
    <property type="match status" value="1"/>
</dbReference>
<dbReference type="RefSeq" id="XP_005649768.1">
    <property type="nucleotide sequence ID" value="XM_005649711.1"/>
</dbReference>
<evidence type="ECO:0000256" key="4">
    <source>
        <dbReference type="ARBA" id="ARBA00022832"/>
    </source>
</evidence>
<evidence type="ECO:0000256" key="3">
    <source>
        <dbReference type="ARBA" id="ARBA00022516"/>
    </source>
</evidence>
<feature type="region of interest" description="Disordered" evidence="9">
    <location>
        <begin position="120"/>
        <end position="168"/>
    </location>
</feature>
<sequence>MQAGLARSKAGIPCPSQQAAIQPRPQHGSRLRSPADAGGKALLRVVPKAAKVEDVGLDSSLSNGASGASNPLAFDELTDIIRMVHDTDIVELELRSKRFSLAVRKKEAIEVPEPTVVYQQAPQQQGPQYAPQASYAAPPPMGGPPAPAAGPTPAAPSSNGPAPPAVVDGVEVASPMAGTVYRSPAPGEPPFVKEGDKVTKGQTICIIEAMKLMNEIEAETTGTLVKFLADQGASVVPGQAIALIKP</sequence>
<feature type="compositionally biased region" description="Low complexity" evidence="9">
    <location>
        <begin position="120"/>
        <end position="136"/>
    </location>
</feature>
<evidence type="ECO:0000313" key="12">
    <source>
        <dbReference type="Proteomes" id="UP000007264"/>
    </source>
</evidence>
<dbReference type="GeneID" id="17043226"/>
<evidence type="ECO:0000256" key="9">
    <source>
        <dbReference type="SAM" id="MobiDB-lite"/>
    </source>
</evidence>
<keyword evidence="4 8" id="KW-0276">Fatty acid metabolism</keyword>
<dbReference type="Pfam" id="PF00364">
    <property type="entry name" value="Biotin_lipoyl"/>
    <property type="match status" value="1"/>
</dbReference>
<dbReference type="UniPathway" id="UPA00094"/>
<gene>
    <name evidence="11" type="ORF">COCSUDRAFT_65159</name>
</gene>
<dbReference type="OrthoDB" id="196847at2759"/>
<dbReference type="GO" id="GO:0003989">
    <property type="term" value="F:acetyl-CoA carboxylase activity"/>
    <property type="evidence" value="ECO:0007669"/>
    <property type="project" value="InterPro"/>
</dbReference>
<evidence type="ECO:0000256" key="7">
    <source>
        <dbReference type="ARBA" id="ARBA00023267"/>
    </source>
</evidence>
<name>I0Z3K5_COCSC</name>
<reference evidence="11 12" key="1">
    <citation type="journal article" date="2012" name="Genome Biol.">
        <title>The genome of the polar eukaryotic microalga coccomyxa subellipsoidea reveals traits of cold adaptation.</title>
        <authorList>
            <person name="Blanc G."/>
            <person name="Agarkova I."/>
            <person name="Grimwood J."/>
            <person name="Kuo A."/>
            <person name="Brueggeman A."/>
            <person name="Dunigan D."/>
            <person name="Gurnon J."/>
            <person name="Ladunga I."/>
            <person name="Lindquist E."/>
            <person name="Lucas S."/>
            <person name="Pangilinan J."/>
            <person name="Proschold T."/>
            <person name="Salamov A."/>
            <person name="Schmutz J."/>
            <person name="Weeks D."/>
            <person name="Yamada T."/>
            <person name="Claverie J.M."/>
            <person name="Grigoriev I."/>
            <person name="Van Etten J."/>
            <person name="Lomsadze A."/>
            <person name="Borodovsky M."/>
        </authorList>
    </citation>
    <scope>NUCLEOTIDE SEQUENCE [LARGE SCALE GENOMIC DNA]</scope>
    <source>
        <strain evidence="11 12">C-169</strain>
    </source>
</reference>
<dbReference type="PROSITE" id="PS00188">
    <property type="entry name" value="BIOTIN"/>
    <property type="match status" value="1"/>
</dbReference>
<dbReference type="PANTHER" id="PTHR45266">
    <property type="entry name" value="OXALOACETATE DECARBOXYLASE ALPHA CHAIN"/>
    <property type="match status" value="1"/>
</dbReference>
<keyword evidence="7 8" id="KW-0092">Biotin</keyword>
<feature type="compositionally biased region" description="Pro residues" evidence="9">
    <location>
        <begin position="137"/>
        <end position="154"/>
    </location>
</feature>
<comment type="caution">
    <text evidence="11">The sequence shown here is derived from an EMBL/GenBank/DDBJ whole genome shotgun (WGS) entry which is preliminary data.</text>
</comment>
<dbReference type="PRINTS" id="PR01071">
    <property type="entry name" value="ACOABIOTINCC"/>
</dbReference>